<evidence type="ECO:0000259" key="1">
    <source>
        <dbReference type="Pfam" id="PF03372"/>
    </source>
</evidence>
<reference evidence="3" key="1">
    <citation type="submission" date="2018-05" db="EMBL/GenBank/DDBJ databases">
        <authorList>
            <person name="Deangelis K."/>
            <person name="Huntemann M."/>
            <person name="Clum A."/>
            <person name="Pillay M."/>
            <person name="Palaniappan K."/>
            <person name="Varghese N."/>
            <person name="Mikhailova N."/>
            <person name="Stamatis D."/>
            <person name="Reddy T."/>
            <person name="Daum C."/>
            <person name="Shapiro N."/>
            <person name="Ivanova N."/>
            <person name="Kyrpides N."/>
            <person name="Woyke T."/>
        </authorList>
    </citation>
    <scope>NUCLEOTIDE SEQUENCE [LARGE SCALE GENOMIC DNA]</scope>
    <source>
        <strain evidence="3">GAS496</strain>
    </source>
</reference>
<dbReference type="Gene3D" id="3.60.10.10">
    <property type="entry name" value="Endonuclease/exonuclease/phosphatase"/>
    <property type="match status" value="1"/>
</dbReference>
<keyword evidence="2" id="KW-0378">Hydrolase</keyword>
<name>A0A318HA05_9MYCO</name>
<dbReference type="SUPFAM" id="SSF56219">
    <property type="entry name" value="DNase I-like"/>
    <property type="match status" value="1"/>
</dbReference>
<dbReference type="Proteomes" id="UP000247781">
    <property type="component" value="Unassembled WGS sequence"/>
</dbReference>
<dbReference type="PROSITE" id="PS01054">
    <property type="entry name" value="TRANSALDOLASE_1"/>
    <property type="match status" value="1"/>
</dbReference>
<accession>A0A318HA05</accession>
<dbReference type="GO" id="GO:0005975">
    <property type="term" value="P:carbohydrate metabolic process"/>
    <property type="evidence" value="ECO:0007669"/>
    <property type="project" value="InterPro"/>
</dbReference>
<proteinExistence type="predicted"/>
<dbReference type="InterPro" id="IPR005135">
    <property type="entry name" value="Endo/exonuclease/phosphatase"/>
</dbReference>
<dbReference type="GO" id="GO:0004527">
    <property type="term" value="F:exonuclease activity"/>
    <property type="evidence" value="ECO:0007669"/>
    <property type="project" value="UniProtKB-KW"/>
</dbReference>
<dbReference type="InterPro" id="IPR018225">
    <property type="entry name" value="Transaldolase_AS"/>
</dbReference>
<dbReference type="EMBL" id="QJJU01000042">
    <property type="protein sequence ID" value="PXW99122.1"/>
    <property type="molecule type" value="Genomic_DNA"/>
</dbReference>
<protein>
    <submittedName>
        <fullName evidence="2">Endonuclease/exonuclease/phosphatase (EEP) superfamily protein YafD</fullName>
    </submittedName>
</protein>
<keyword evidence="2" id="KW-0269">Exonuclease</keyword>
<dbReference type="OrthoDB" id="2340043at2"/>
<dbReference type="InterPro" id="IPR036691">
    <property type="entry name" value="Endo/exonu/phosph_ase_sf"/>
</dbReference>
<keyword evidence="3" id="KW-1185">Reference proteome</keyword>
<keyword evidence="2" id="KW-0255">Endonuclease</keyword>
<feature type="domain" description="Endonuclease/exonuclease/phosphatase" evidence="1">
    <location>
        <begin position="62"/>
        <end position="272"/>
    </location>
</feature>
<organism evidence="2 3">
    <name type="scientific">Mycolicibacterium moriokaense</name>
    <dbReference type="NCBI Taxonomy" id="39691"/>
    <lineage>
        <taxon>Bacteria</taxon>
        <taxon>Bacillati</taxon>
        <taxon>Actinomycetota</taxon>
        <taxon>Actinomycetes</taxon>
        <taxon>Mycobacteriales</taxon>
        <taxon>Mycobacteriaceae</taxon>
        <taxon>Mycolicibacterium</taxon>
    </lineage>
</organism>
<gene>
    <name evidence="2" type="ORF">C8E89_1429</name>
</gene>
<keyword evidence="2" id="KW-0540">Nuclease</keyword>
<reference evidence="2 3" key="2">
    <citation type="submission" date="2018-06" db="EMBL/GenBank/DDBJ databases">
        <title>Sequencing of bacterial isolates from soil warming experiment in Harvard Forest, Massachusetts, USA.</title>
        <authorList>
            <person name="Deangelis K.PhD."/>
        </authorList>
    </citation>
    <scope>NUCLEOTIDE SEQUENCE [LARGE SCALE GENOMIC DNA]</scope>
    <source>
        <strain evidence="2 3">GAS496</strain>
    </source>
</reference>
<dbReference type="AlphaFoldDB" id="A0A318HA05"/>
<evidence type="ECO:0000313" key="2">
    <source>
        <dbReference type="EMBL" id="PXW99122.1"/>
    </source>
</evidence>
<evidence type="ECO:0000313" key="3">
    <source>
        <dbReference type="Proteomes" id="UP000247781"/>
    </source>
</evidence>
<comment type="caution">
    <text evidence="2">The sequence shown here is derived from an EMBL/GenBank/DDBJ whole genome shotgun (WGS) entry which is preliminary data.</text>
</comment>
<dbReference type="Pfam" id="PF03372">
    <property type="entry name" value="Exo_endo_phos"/>
    <property type="match status" value="1"/>
</dbReference>
<sequence>MVAVAGPCLLLAAPVAALLFALGRRWVCTSTAALLTVIGVGVQLPLFVGDNPPANTVPIRVMTANVYLGQADPDAIVATATTNADLLAVQELTPEEADRISKAGVGRTFPFHALDARDYASGVGLWSRYPIVESHRVSGYELAMVSALIHVDGVTTNPTVVVAHLSGPWPQPIDDWEGDLERMRGTVQQVSGEANGGCVAVAGDFNSTLDMKPFRTILGKGFRDGVEQAGAGFMPTYPGNSKVPPFMAIDHVLTSQCQATSAEVATLPGSDHRALLVTVDVPRNR</sequence>
<dbReference type="GO" id="GO:0004519">
    <property type="term" value="F:endonuclease activity"/>
    <property type="evidence" value="ECO:0007669"/>
    <property type="project" value="UniProtKB-KW"/>
</dbReference>